<dbReference type="SUPFAM" id="SSF143968">
    <property type="entry name" value="UbiD C-terminal domain-like"/>
    <property type="match status" value="1"/>
</dbReference>
<feature type="domain" description="3-octaprenyl-4-hydroxybenzoate carboxy-lyase-like Rift-related" evidence="1">
    <location>
        <begin position="85"/>
        <end position="253"/>
    </location>
</feature>
<dbReference type="InterPro" id="IPR048304">
    <property type="entry name" value="UbiD_Rift_dom"/>
</dbReference>
<dbReference type="GO" id="GO:0005737">
    <property type="term" value="C:cytoplasm"/>
    <property type="evidence" value="ECO:0007669"/>
    <property type="project" value="TreeGrafter"/>
</dbReference>
<organism evidence="2 3">
    <name type="scientific">Seleniivibrio woodruffii</name>
    <dbReference type="NCBI Taxonomy" id="1078050"/>
    <lineage>
        <taxon>Bacteria</taxon>
        <taxon>Pseudomonadati</taxon>
        <taxon>Deferribacterota</taxon>
        <taxon>Deferribacteres</taxon>
        <taxon>Deferribacterales</taxon>
        <taxon>Geovibrionaceae</taxon>
        <taxon>Seleniivibrio</taxon>
    </lineage>
</organism>
<dbReference type="InterPro" id="IPR002830">
    <property type="entry name" value="UbiD"/>
</dbReference>
<dbReference type="PANTHER" id="PTHR30108:SF17">
    <property type="entry name" value="FERULIC ACID DECARBOXYLASE 1"/>
    <property type="match status" value="1"/>
</dbReference>
<dbReference type="SUPFAM" id="SSF50475">
    <property type="entry name" value="FMN-binding split barrel"/>
    <property type="match status" value="1"/>
</dbReference>
<evidence type="ECO:0000313" key="3">
    <source>
        <dbReference type="Proteomes" id="UP000294614"/>
    </source>
</evidence>
<sequence>MLEGEYEGTGLSKLAKSGCVKGEPPFFARVRGFRIPLLINAFASTHRLEAAWGMSADALAERANRLSKELTQLTYTDPKLYETLTGLDELPLCRFHEGDTAGSINLGCVITEHGGTYRGGIYRIEPIDGRTAVIHCAQGSGLRRSIEEGNGDIPVTVAVGCSPFLVFTCACTFPYEYDSLRLASALGDAKYIRTSGFPVPADTRVIIHGTVGRKEMKGGRFFNHTGKHTEPKDYPLMNIKSVQIMKGGFLQTMITDIPPTENVYLGQAAARVHFYRFLETYSAVRDIRHPEVGVYGRLCFVSADGINDVLLKRLKNDHFYGRFSKIFVFDDDTDITDIENVFWRIGHSQRFGRNIDGKIFIV</sequence>
<gene>
    <name evidence="2" type="ORF">C8D98_0516</name>
</gene>
<reference evidence="2 3" key="1">
    <citation type="submission" date="2019-03" db="EMBL/GenBank/DDBJ databases">
        <title>Genomic Encyclopedia of Type Strains, Phase IV (KMG-IV): sequencing the most valuable type-strain genomes for metagenomic binning, comparative biology and taxonomic classification.</title>
        <authorList>
            <person name="Goeker M."/>
        </authorList>
    </citation>
    <scope>NUCLEOTIDE SEQUENCE [LARGE SCALE GENOMIC DNA]</scope>
    <source>
        <strain evidence="2 3">DSM 24984</strain>
    </source>
</reference>
<dbReference type="AlphaFoldDB" id="A0A4R1KBQ7"/>
<protein>
    <submittedName>
        <fullName evidence="2">UbiD family decarboxylase</fullName>
    </submittedName>
</protein>
<dbReference type="PANTHER" id="PTHR30108">
    <property type="entry name" value="3-OCTAPRENYL-4-HYDROXYBENZOATE CARBOXY-LYASE-RELATED"/>
    <property type="match status" value="1"/>
</dbReference>
<evidence type="ECO:0000313" key="2">
    <source>
        <dbReference type="EMBL" id="TCK62008.1"/>
    </source>
</evidence>
<keyword evidence="3" id="KW-1185">Reference proteome</keyword>
<dbReference type="GO" id="GO:0016831">
    <property type="term" value="F:carboxy-lyase activity"/>
    <property type="evidence" value="ECO:0007669"/>
    <property type="project" value="InterPro"/>
</dbReference>
<dbReference type="EMBL" id="SMGG01000003">
    <property type="protein sequence ID" value="TCK62008.1"/>
    <property type="molecule type" value="Genomic_DNA"/>
</dbReference>
<dbReference type="Pfam" id="PF01977">
    <property type="entry name" value="UbiD"/>
    <property type="match status" value="1"/>
</dbReference>
<name>A0A4R1KBQ7_9BACT</name>
<dbReference type="OrthoDB" id="9809841at2"/>
<proteinExistence type="predicted"/>
<comment type="caution">
    <text evidence="2">The sequence shown here is derived from an EMBL/GenBank/DDBJ whole genome shotgun (WGS) entry which is preliminary data.</text>
</comment>
<evidence type="ECO:0000259" key="1">
    <source>
        <dbReference type="Pfam" id="PF01977"/>
    </source>
</evidence>
<accession>A0A4R1KBQ7</accession>
<dbReference type="RefSeq" id="WP_132871739.1">
    <property type="nucleotide sequence ID" value="NZ_SMGG01000003.1"/>
</dbReference>
<dbReference type="Proteomes" id="UP000294614">
    <property type="component" value="Unassembled WGS sequence"/>
</dbReference>